<dbReference type="PROSITE" id="PS00695">
    <property type="entry name" value="ENT_VIR_OMP_2"/>
    <property type="match status" value="1"/>
</dbReference>
<keyword evidence="4" id="KW-1185">Reference proteome</keyword>
<feature type="signal peptide" evidence="2">
    <location>
        <begin position="1"/>
        <end position="22"/>
    </location>
</feature>
<accession>A0A7X2LW78</accession>
<dbReference type="EMBL" id="WKJJ01000030">
    <property type="protein sequence ID" value="MRV76276.1"/>
    <property type="molecule type" value="Genomic_DNA"/>
</dbReference>
<sequence length="208" mass="22203">MKVTIAAILASLFSLCAGSAYAADYAAGSGSLLVRARAVHINPADHSDPVGGAGASDRIAVSSKTIPEVDISYFFTPNVAAELVLTYPQKHTVYLDRKDIGTFRHLPPTLLAQYHFMPGQTVSPYVGAGVNWTTFSKNNLLNGGASLEHDSIGLALQAGADVRLDNRWSLNFDVKKLRLRSDVLIGGAKASRVKVDPVLFGVGVGYRF</sequence>
<gene>
    <name evidence="3" type="ORF">GJ700_31660</name>
</gene>
<dbReference type="RefSeq" id="WP_154381637.1">
    <property type="nucleotide sequence ID" value="NZ_WKJJ01000030.1"/>
</dbReference>
<reference evidence="3 4" key="1">
    <citation type="submission" date="2019-11" db="EMBL/GenBank/DDBJ databases">
        <title>Novel species isolated from a subtropical stream in China.</title>
        <authorList>
            <person name="Lu H."/>
        </authorList>
    </citation>
    <scope>NUCLEOTIDE SEQUENCE [LARGE SCALE GENOMIC DNA]</scope>
    <source>
        <strain evidence="3 4">FT92W</strain>
    </source>
</reference>
<dbReference type="AlphaFoldDB" id="A0A7X2LW78"/>
<evidence type="ECO:0000313" key="3">
    <source>
        <dbReference type="EMBL" id="MRV76276.1"/>
    </source>
</evidence>
<dbReference type="SUPFAM" id="SSF56925">
    <property type="entry name" value="OMPA-like"/>
    <property type="match status" value="1"/>
</dbReference>
<dbReference type="Gene3D" id="2.40.160.20">
    <property type="match status" value="1"/>
</dbReference>
<feature type="chain" id="PRO_5031450462" evidence="2">
    <location>
        <begin position="23"/>
        <end position="208"/>
    </location>
</feature>
<dbReference type="InterPro" id="IPR011250">
    <property type="entry name" value="OMP/PagP_B-barrel"/>
</dbReference>
<comment type="subcellular location">
    <subcellularLocation>
        <location evidence="1">Cell outer membrane</location>
    </subcellularLocation>
</comment>
<evidence type="ECO:0000256" key="1">
    <source>
        <dbReference type="ARBA" id="ARBA00004442"/>
    </source>
</evidence>
<keyword evidence="2" id="KW-0732">Signal</keyword>
<dbReference type="Pfam" id="PF03922">
    <property type="entry name" value="OmpW"/>
    <property type="match status" value="1"/>
</dbReference>
<dbReference type="GO" id="GO:0055085">
    <property type="term" value="P:transmembrane transport"/>
    <property type="evidence" value="ECO:0007669"/>
    <property type="project" value="TreeGrafter"/>
</dbReference>
<dbReference type="GO" id="GO:0009279">
    <property type="term" value="C:cell outer membrane"/>
    <property type="evidence" value="ECO:0007669"/>
    <property type="project" value="UniProtKB-SubCell"/>
</dbReference>
<evidence type="ECO:0000256" key="2">
    <source>
        <dbReference type="SAM" id="SignalP"/>
    </source>
</evidence>
<proteinExistence type="predicted"/>
<dbReference type="GO" id="GO:0044384">
    <property type="term" value="C:host outer membrane"/>
    <property type="evidence" value="ECO:0007669"/>
    <property type="project" value="InterPro"/>
</dbReference>
<dbReference type="PANTHER" id="PTHR36920:SF1">
    <property type="entry name" value="OUTER MEMBRANE PROTEIN W"/>
    <property type="match status" value="1"/>
</dbReference>
<evidence type="ECO:0000313" key="4">
    <source>
        <dbReference type="Proteomes" id="UP000446768"/>
    </source>
</evidence>
<protein>
    <submittedName>
        <fullName evidence="3">Outer membrane beta-barrel protein</fullName>
    </submittedName>
</protein>
<name>A0A7X2LW78_9BURK</name>
<comment type="caution">
    <text evidence="3">The sequence shown here is derived from an EMBL/GenBank/DDBJ whole genome shotgun (WGS) entry which is preliminary data.</text>
</comment>
<dbReference type="PANTHER" id="PTHR36920">
    <property type="match status" value="1"/>
</dbReference>
<dbReference type="Proteomes" id="UP000446768">
    <property type="component" value="Unassembled WGS sequence"/>
</dbReference>
<dbReference type="InterPro" id="IPR000758">
    <property type="entry name" value="Enterovir_OMP"/>
</dbReference>
<dbReference type="InterPro" id="IPR005618">
    <property type="entry name" value="OMPW"/>
</dbReference>
<organism evidence="3 4">
    <name type="scientific">Pseudoduganella rivuli</name>
    <dbReference type="NCBI Taxonomy" id="2666085"/>
    <lineage>
        <taxon>Bacteria</taxon>
        <taxon>Pseudomonadati</taxon>
        <taxon>Pseudomonadota</taxon>
        <taxon>Betaproteobacteria</taxon>
        <taxon>Burkholderiales</taxon>
        <taxon>Oxalobacteraceae</taxon>
        <taxon>Telluria group</taxon>
        <taxon>Pseudoduganella</taxon>
    </lineage>
</organism>